<dbReference type="SUPFAM" id="SSF51556">
    <property type="entry name" value="Metallo-dependent hydrolases"/>
    <property type="match status" value="1"/>
</dbReference>
<sequence>MKPTHASPHISVRPQWLALGREEIVLPDLPIIDPHHHLWDRPGNRYLLDDLKADLDSGHRVLATMYVQCRSMYRQNVDPKFQSIGEVEFASGIGAQFASGLYGEALGCAGIVGFADLLLGDGVEDVLLKLIAAGGGRLKGIRNTTAWHSHPDVVSNPIPPPKGLLADANFIEGARLLARHDMTLDVWAYHTQLGEVYDLALSCPHTTIVIDHLGGPLGVGPYAHERKAVWTEWFESIRKIALLPNVRMKLGGFGLKVLGYRYNELPLPPDSDTLVRDWKPYIETLIEAFGPERCMFESNFPVDKGMFSYHVMWNAFKKLTLSCSASERNALFFQTAIDTYSLDASLIQSG</sequence>
<dbReference type="InterPro" id="IPR052350">
    <property type="entry name" value="Metallo-dep_Lactonases"/>
</dbReference>
<dbReference type="Pfam" id="PF04909">
    <property type="entry name" value="Amidohydro_2"/>
    <property type="match status" value="1"/>
</dbReference>
<keyword evidence="3" id="KW-0378">Hydrolase</keyword>
<proteinExistence type="inferred from homology"/>
<dbReference type="Gene3D" id="3.20.20.140">
    <property type="entry name" value="Metal-dependent hydrolases"/>
    <property type="match status" value="1"/>
</dbReference>
<comment type="similarity">
    <text evidence="1">Belongs to the metallo-dependent hydrolases superfamily.</text>
</comment>
<name>A0A6B2QYE0_9BURK</name>
<gene>
    <name evidence="3" type="ORF">G3I67_07100</name>
</gene>
<comment type="caution">
    <text evidence="3">The sequence shown here is derived from an EMBL/GenBank/DDBJ whole genome shotgun (WGS) entry which is preliminary data.</text>
</comment>
<evidence type="ECO:0000256" key="1">
    <source>
        <dbReference type="ARBA" id="ARBA00038310"/>
    </source>
</evidence>
<reference evidence="3" key="1">
    <citation type="submission" date="2020-02" db="EMBL/GenBank/DDBJ databases">
        <authorList>
            <person name="Chen W.-M."/>
        </authorList>
    </citation>
    <scope>NUCLEOTIDE SEQUENCE</scope>
    <source>
        <strain evidence="3">NBD-18</strain>
    </source>
</reference>
<accession>A0A6B2QYE0</accession>
<dbReference type="PANTHER" id="PTHR43569">
    <property type="entry name" value="AMIDOHYDROLASE"/>
    <property type="match status" value="1"/>
</dbReference>
<dbReference type="EMBL" id="JAAGRN010000004">
    <property type="protein sequence ID" value="NDY82992.1"/>
    <property type="molecule type" value="Genomic_DNA"/>
</dbReference>
<dbReference type="RefSeq" id="WP_163653370.1">
    <property type="nucleotide sequence ID" value="NZ_JAAGRN010000004.1"/>
</dbReference>
<dbReference type="GO" id="GO:0016787">
    <property type="term" value="F:hydrolase activity"/>
    <property type="evidence" value="ECO:0007669"/>
    <property type="project" value="UniProtKB-KW"/>
</dbReference>
<dbReference type="PANTHER" id="PTHR43569:SF1">
    <property type="entry name" value="BLL3371 PROTEIN"/>
    <property type="match status" value="1"/>
</dbReference>
<evidence type="ECO:0000259" key="2">
    <source>
        <dbReference type="Pfam" id="PF04909"/>
    </source>
</evidence>
<feature type="domain" description="Amidohydrolase-related" evidence="2">
    <location>
        <begin position="32"/>
        <end position="341"/>
    </location>
</feature>
<dbReference type="AlphaFoldDB" id="A0A6B2QYE0"/>
<dbReference type="InterPro" id="IPR032466">
    <property type="entry name" value="Metal_Hydrolase"/>
</dbReference>
<organism evidence="3">
    <name type="scientific">Sheuella amnicola</name>
    <dbReference type="NCBI Taxonomy" id="2707330"/>
    <lineage>
        <taxon>Bacteria</taxon>
        <taxon>Pseudomonadati</taxon>
        <taxon>Pseudomonadota</taxon>
        <taxon>Betaproteobacteria</taxon>
        <taxon>Burkholderiales</taxon>
        <taxon>Alcaligenaceae</taxon>
        <taxon>Sheuella</taxon>
    </lineage>
</organism>
<evidence type="ECO:0000313" key="3">
    <source>
        <dbReference type="EMBL" id="NDY82992.1"/>
    </source>
</evidence>
<protein>
    <submittedName>
        <fullName evidence="3">Amidohydrolase</fullName>
    </submittedName>
</protein>
<dbReference type="InterPro" id="IPR006680">
    <property type="entry name" value="Amidohydro-rel"/>
</dbReference>